<accession>A0A5B7CFW0</accession>
<reference evidence="1 2" key="1">
    <citation type="submission" date="2019-05" db="EMBL/GenBank/DDBJ databases">
        <title>Another draft genome of Portunus trituberculatus and its Hox gene families provides insights of decapod evolution.</title>
        <authorList>
            <person name="Jeong J.-H."/>
            <person name="Song I."/>
            <person name="Kim S."/>
            <person name="Choi T."/>
            <person name="Kim D."/>
            <person name="Ryu S."/>
            <person name="Kim W."/>
        </authorList>
    </citation>
    <scope>NUCLEOTIDE SEQUENCE [LARGE SCALE GENOMIC DNA]</scope>
    <source>
        <tissue evidence="1">Muscle</tissue>
    </source>
</reference>
<protein>
    <submittedName>
        <fullName evidence="1">Uncharacterized protein</fullName>
    </submittedName>
</protein>
<gene>
    <name evidence="1" type="ORF">E2C01_000198</name>
</gene>
<dbReference type="AlphaFoldDB" id="A0A5B7CFW0"/>
<name>A0A5B7CFW0_PORTR</name>
<sequence>MRLKEKIGLRVSDTASVWRHPPHTTWPRHVGGEEPLAGSPPGFYKGSLSALGNSSSMDEYLHQLETIVEGIRQNKMKIFRLTSSGNHRSLQV</sequence>
<dbReference type="EMBL" id="VSRR010000005">
    <property type="protein sequence ID" value="MPC07634.1"/>
    <property type="molecule type" value="Genomic_DNA"/>
</dbReference>
<keyword evidence="2" id="KW-1185">Reference proteome</keyword>
<proteinExistence type="predicted"/>
<organism evidence="1 2">
    <name type="scientific">Portunus trituberculatus</name>
    <name type="common">Swimming crab</name>
    <name type="synonym">Neptunus trituberculatus</name>
    <dbReference type="NCBI Taxonomy" id="210409"/>
    <lineage>
        <taxon>Eukaryota</taxon>
        <taxon>Metazoa</taxon>
        <taxon>Ecdysozoa</taxon>
        <taxon>Arthropoda</taxon>
        <taxon>Crustacea</taxon>
        <taxon>Multicrustacea</taxon>
        <taxon>Malacostraca</taxon>
        <taxon>Eumalacostraca</taxon>
        <taxon>Eucarida</taxon>
        <taxon>Decapoda</taxon>
        <taxon>Pleocyemata</taxon>
        <taxon>Brachyura</taxon>
        <taxon>Eubrachyura</taxon>
        <taxon>Portunoidea</taxon>
        <taxon>Portunidae</taxon>
        <taxon>Portuninae</taxon>
        <taxon>Portunus</taxon>
    </lineage>
</organism>
<evidence type="ECO:0000313" key="2">
    <source>
        <dbReference type="Proteomes" id="UP000324222"/>
    </source>
</evidence>
<comment type="caution">
    <text evidence="1">The sequence shown here is derived from an EMBL/GenBank/DDBJ whole genome shotgun (WGS) entry which is preliminary data.</text>
</comment>
<evidence type="ECO:0000313" key="1">
    <source>
        <dbReference type="EMBL" id="MPC07634.1"/>
    </source>
</evidence>
<dbReference type="Proteomes" id="UP000324222">
    <property type="component" value="Unassembled WGS sequence"/>
</dbReference>